<protein>
    <submittedName>
        <fullName evidence="3">Uncharacterized protein</fullName>
    </submittedName>
</protein>
<name>A0A811KEE9_9BILA</name>
<gene>
    <name evidence="3" type="ORF">BOKJ2_LOCUS5307</name>
</gene>
<evidence type="ECO:0000256" key="1">
    <source>
        <dbReference type="SAM" id="Coils"/>
    </source>
</evidence>
<comment type="caution">
    <text evidence="3">The sequence shown here is derived from an EMBL/GenBank/DDBJ whole genome shotgun (WGS) entry which is preliminary data.</text>
</comment>
<feature type="region of interest" description="Disordered" evidence="2">
    <location>
        <begin position="1"/>
        <end position="20"/>
    </location>
</feature>
<dbReference type="AlphaFoldDB" id="A0A811KEE9"/>
<feature type="compositionally biased region" description="Basic and acidic residues" evidence="2">
    <location>
        <begin position="11"/>
        <end position="20"/>
    </location>
</feature>
<evidence type="ECO:0000313" key="3">
    <source>
        <dbReference type="EMBL" id="CAD5213867.1"/>
    </source>
</evidence>
<proteinExistence type="predicted"/>
<feature type="coiled-coil region" evidence="1">
    <location>
        <begin position="437"/>
        <end position="477"/>
    </location>
</feature>
<organism evidence="3 4">
    <name type="scientific">Bursaphelenchus okinawaensis</name>
    <dbReference type="NCBI Taxonomy" id="465554"/>
    <lineage>
        <taxon>Eukaryota</taxon>
        <taxon>Metazoa</taxon>
        <taxon>Ecdysozoa</taxon>
        <taxon>Nematoda</taxon>
        <taxon>Chromadorea</taxon>
        <taxon>Rhabditida</taxon>
        <taxon>Tylenchina</taxon>
        <taxon>Tylenchomorpha</taxon>
        <taxon>Aphelenchoidea</taxon>
        <taxon>Aphelenchoididae</taxon>
        <taxon>Bursaphelenchus</taxon>
    </lineage>
</organism>
<dbReference type="EMBL" id="CAJFCW020000003">
    <property type="protein sequence ID" value="CAG9101694.1"/>
    <property type="molecule type" value="Genomic_DNA"/>
</dbReference>
<sequence>MAATPLLTPKPEIDSPESSKAKLKEIRVSSNILRALRAHQIVSRALESFLRVVPVKADVPEAKADVDGNNNRPNEVTCVPAVYYEHFVCILIKLATTLSRDQVQLKTEIFDLVKTILTEGFHRDSIKIKSEWFEHLIDQSKSLPETDEKAQIMSELYYTLYFFVELFDKTDDSHIIRVLIRAMEPILTNIFEHKIVAVYPTAFLLTAKIFEFDNNKNGLTVAPHLYQHVMGFFRLFFNKLSDGCMTIDSKFLVQVRIVTNFLATISKYQPEFIRGVSMNFFLKAGNKVAALFQKHIENNANDEKIFENSDYQNLLRSVTSIVRVITPCLHNATQEVSRNVAQAILMPAVPVGLPSHLVDDDLLTHVTVTLIPLLRGPAAPSYCVPLLARLCVFRHKLLKPPLKMLFNRIEVYIETTPNLKQTRLGQELELIMVVEKFKDDLKKIQKMEKEMVELEGNLDEQEKLNSLRETVQQILEKHLNFQIPSNVSPPNMYEVPTLIALRALAMEYLEKSRFGFINEQFLMAIHIIEETKKQPQAAMQRIREEERKVFKYYSVFLEKSLQIQISKVKAGETVWNVVDVLDSANLLLVTARALRYANAKQGTQLVERFIRTGRVMLDAKAATTCEISKWMNYITIALSEVPIEHWTPALDKLVQEMSRDAQNFDADDIKCMT</sequence>
<dbReference type="EMBL" id="CAJFDH010000003">
    <property type="protein sequence ID" value="CAD5213867.1"/>
    <property type="molecule type" value="Genomic_DNA"/>
</dbReference>
<keyword evidence="4" id="KW-1185">Reference proteome</keyword>
<keyword evidence="1" id="KW-0175">Coiled coil</keyword>
<evidence type="ECO:0000313" key="4">
    <source>
        <dbReference type="Proteomes" id="UP000614601"/>
    </source>
</evidence>
<reference evidence="3" key="1">
    <citation type="submission" date="2020-09" db="EMBL/GenBank/DDBJ databases">
        <authorList>
            <person name="Kikuchi T."/>
        </authorList>
    </citation>
    <scope>NUCLEOTIDE SEQUENCE</scope>
    <source>
        <strain evidence="3">SH1</strain>
    </source>
</reference>
<dbReference type="Proteomes" id="UP000783686">
    <property type="component" value="Unassembled WGS sequence"/>
</dbReference>
<dbReference type="Proteomes" id="UP000614601">
    <property type="component" value="Unassembled WGS sequence"/>
</dbReference>
<evidence type="ECO:0000256" key="2">
    <source>
        <dbReference type="SAM" id="MobiDB-lite"/>
    </source>
</evidence>
<dbReference type="OrthoDB" id="10458171at2759"/>
<accession>A0A811KEE9</accession>